<dbReference type="PANTHER" id="PTHR46401:SF2">
    <property type="entry name" value="GLYCOSYLTRANSFERASE WBBK-RELATED"/>
    <property type="match status" value="1"/>
</dbReference>
<name>A0A5R8KCC5_9BACT</name>
<comment type="caution">
    <text evidence="3">The sequence shown here is derived from an EMBL/GenBank/DDBJ whole genome shotgun (WGS) entry which is preliminary data.</text>
</comment>
<dbReference type="CDD" id="cd03801">
    <property type="entry name" value="GT4_PimA-like"/>
    <property type="match status" value="1"/>
</dbReference>
<dbReference type="Proteomes" id="UP000306196">
    <property type="component" value="Unassembled WGS sequence"/>
</dbReference>
<dbReference type="SUPFAM" id="SSF53756">
    <property type="entry name" value="UDP-Glycosyltransferase/glycogen phosphorylase"/>
    <property type="match status" value="1"/>
</dbReference>
<dbReference type="GO" id="GO:0016757">
    <property type="term" value="F:glycosyltransferase activity"/>
    <property type="evidence" value="ECO:0007669"/>
    <property type="project" value="InterPro"/>
</dbReference>
<dbReference type="AlphaFoldDB" id="A0A5R8KCC5"/>
<dbReference type="Gene3D" id="3.40.50.2000">
    <property type="entry name" value="Glycogen Phosphorylase B"/>
    <property type="match status" value="2"/>
</dbReference>
<protein>
    <submittedName>
        <fullName evidence="3">Glycosyltransferase family 4 protein</fullName>
    </submittedName>
</protein>
<proteinExistence type="predicted"/>
<evidence type="ECO:0000313" key="4">
    <source>
        <dbReference type="Proteomes" id="UP000306196"/>
    </source>
</evidence>
<dbReference type="Pfam" id="PF00534">
    <property type="entry name" value="Glycos_transf_1"/>
    <property type="match status" value="1"/>
</dbReference>
<reference evidence="3 4" key="1">
    <citation type="submission" date="2019-05" db="EMBL/GenBank/DDBJ databases">
        <title>Verrucobacter flavum gen. nov., sp. nov. a new member of the family Verrucomicrobiaceae.</title>
        <authorList>
            <person name="Szuroczki S."/>
            <person name="Abbaszade G."/>
            <person name="Szabo A."/>
            <person name="Felfoldi T."/>
            <person name="Schumann P."/>
            <person name="Boka K."/>
            <person name="Keki Z."/>
            <person name="Toumi M."/>
            <person name="Toth E."/>
        </authorList>
    </citation>
    <scope>NUCLEOTIDE SEQUENCE [LARGE SCALE GENOMIC DNA]</scope>
    <source>
        <strain evidence="3 4">MG-N-17</strain>
    </source>
</reference>
<keyword evidence="4" id="KW-1185">Reference proteome</keyword>
<dbReference type="OrthoDB" id="9781738at2"/>
<dbReference type="InterPro" id="IPR001296">
    <property type="entry name" value="Glyco_trans_1"/>
</dbReference>
<keyword evidence="1 3" id="KW-0808">Transferase</keyword>
<dbReference type="EMBL" id="VAUV01000010">
    <property type="protein sequence ID" value="TLD69948.1"/>
    <property type="molecule type" value="Genomic_DNA"/>
</dbReference>
<dbReference type="RefSeq" id="WP_138087003.1">
    <property type="nucleotide sequence ID" value="NZ_VAUV01000010.1"/>
</dbReference>
<organism evidence="3 4">
    <name type="scientific">Phragmitibacter flavus</name>
    <dbReference type="NCBI Taxonomy" id="2576071"/>
    <lineage>
        <taxon>Bacteria</taxon>
        <taxon>Pseudomonadati</taxon>
        <taxon>Verrucomicrobiota</taxon>
        <taxon>Verrucomicrobiia</taxon>
        <taxon>Verrucomicrobiales</taxon>
        <taxon>Verrucomicrobiaceae</taxon>
        <taxon>Phragmitibacter</taxon>
    </lineage>
</organism>
<evidence type="ECO:0000259" key="2">
    <source>
        <dbReference type="Pfam" id="PF00534"/>
    </source>
</evidence>
<dbReference type="GO" id="GO:0009103">
    <property type="term" value="P:lipopolysaccharide biosynthetic process"/>
    <property type="evidence" value="ECO:0007669"/>
    <property type="project" value="TreeGrafter"/>
</dbReference>
<dbReference type="PANTHER" id="PTHR46401">
    <property type="entry name" value="GLYCOSYLTRANSFERASE WBBK-RELATED"/>
    <property type="match status" value="1"/>
</dbReference>
<accession>A0A5R8KCC5</accession>
<evidence type="ECO:0000256" key="1">
    <source>
        <dbReference type="ARBA" id="ARBA00022679"/>
    </source>
</evidence>
<evidence type="ECO:0000313" key="3">
    <source>
        <dbReference type="EMBL" id="TLD69948.1"/>
    </source>
</evidence>
<feature type="domain" description="Glycosyl transferase family 1" evidence="2">
    <location>
        <begin position="246"/>
        <end position="392"/>
    </location>
</feature>
<gene>
    <name evidence="3" type="ORF">FEM03_14550</name>
</gene>
<sequence>MSRINLPAPRYIVAQTGARRGYAVPYILHQAGLLERLYTDVSGNSGWGKWLAWGRFLPVAGEKFRRLINRRIPEELLPVTFTFARPNLRWVWKSVWSRKDPDTRSKLDLERNVDLGLAASTYGYGKATHLYIMLSEFTPMLQDARQRGLKVVSEVYILVSTSKLISEERRKFPEWEPKSADHEKIVYKYGFERSPLTHADFYICPSECVADDLVENWNISRNLTAIVPYGVKAEWLTLQPNPIPGRILFVGTAELRKGIHYLAMAAAELTRQGYHYEFRVAGHVEDSIRNQSICDHLTFLGRIPRSQIKEEYQQADIFVLPSLAEGSAEVTYEALASALPVVTTMDSGSVARDGIEGIIVPKRDVNALVEAIKSLVENRERRDLLSVAARKRASEFTWEQYGERLVRALLSMPEKQTQGSTY</sequence>